<dbReference type="SMART" id="SM00450">
    <property type="entry name" value="RHOD"/>
    <property type="match status" value="1"/>
</dbReference>
<dbReference type="AlphaFoldDB" id="A0A974SPJ2"/>
<evidence type="ECO:0000313" key="3">
    <source>
        <dbReference type="Proteomes" id="UP000663444"/>
    </source>
</evidence>
<organism evidence="2 3">
    <name type="scientific">Azospira restricta</name>
    <dbReference type="NCBI Taxonomy" id="404405"/>
    <lineage>
        <taxon>Bacteria</taxon>
        <taxon>Pseudomonadati</taxon>
        <taxon>Pseudomonadota</taxon>
        <taxon>Betaproteobacteria</taxon>
        <taxon>Rhodocyclales</taxon>
        <taxon>Rhodocyclaceae</taxon>
        <taxon>Azospira</taxon>
    </lineage>
</organism>
<gene>
    <name evidence="2" type="ORF">IWH25_01615</name>
</gene>
<dbReference type="Pfam" id="PF00581">
    <property type="entry name" value="Rhodanese"/>
    <property type="match status" value="1"/>
</dbReference>
<dbReference type="PANTHER" id="PTHR43031">
    <property type="entry name" value="FAD-DEPENDENT OXIDOREDUCTASE"/>
    <property type="match status" value="1"/>
</dbReference>
<feature type="domain" description="Rhodanese" evidence="1">
    <location>
        <begin position="20"/>
        <end position="108"/>
    </location>
</feature>
<dbReference type="EMBL" id="CP064781">
    <property type="protein sequence ID" value="QRJ64082.1"/>
    <property type="molecule type" value="Genomic_DNA"/>
</dbReference>
<accession>A0A974SPJ2</accession>
<dbReference type="InterPro" id="IPR001763">
    <property type="entry name" value="Rhodanese-like_dom"/>
</dbReference>
<keyword evidence="3" id="KW-1185">Reference proteome</keyword>
<reference evidence="2" key="1">
    <citation type="submission" date="2020-11" db="EMBL/GenBank/DDBJ databases">
        <title>Azospira restricta DSM 18626 genome sequence.</title>
        <authorList>
            <person name="Moe W.M."/>
        </authorList>
    </citation>
    <scope>NUCLEOTIDE SEQUENCE</scope>
    <source>
        <strain evidence="2">DSM 18626</strain>
    </source>
</reference>
<evidence type="ECO:0000259" key="1">
    <source>
        <dbReference type="PROSITE" id="PS50206"/>
    </source>
</evidence>
<dbReference type="SUPFAM" id="SSF52821">
    <property type="entry name" value="Rhodanese/Cell cycle control phosphatase"/>
    <property type="match status" value="1"/>
</dbReference>
<dbReference type="Proteomes" id="UP000663444">
    <property type="component" value="Chromosome"/>
</dbReference>
<proteinExistence type="predicted"/>
<evidence type="ECO:0000313" key="2">
    <source>
        <dbReference type="EMBL" id="QRJ64082.1"/>
    </source>
</evidence>
<sequence>MRQISANELAEWLAAAGRNERPGPVLLDVREPWEVAICRIEGALAMPMGSVPARQQELDPDAETVVVCHHGVRSYQVALFLERNGFASVHNLSGGVAAWADDVDPSMPRY</sequence>
<dbReference type="RefSeq" id="WP_203387618.1">
    <property type="nucleotide sequence ID" value="NZ_CP064781.1"/>
</dbReference>
<dbReference type="PROSITE" id="PS50206">
    <property type="entry name" value="RHODANESE_3"/>
    <property type="match status" value="1"/>
</dbReference>
<dbReference type="KEGG" id="ares:IWH25_01615"/>
<dbReference type="PANTHER" id="PTHR43031:SF17">
    <property type="entry name" value="SULFURTRANSFERASE YTWF-RELATED"/>
    <property type="match status" value="1"/>
</dbReference>
<dbReference type="InterPro" id="IPR050229">
    <property type="entry name" value="GlpE_sulfurtransferase"/>
</dbReference>
<protein>
    <submittedName>
        <fullName evidence="2">Sulfurtransferase</fullName>
    </submittedName>
</protein>
<dbReference type="InterPro" id="IPR036873">
    <property type="entry name" value="Rhodanese-like_dom_sf"/>
</dbReference>
<name>A0A974SPJ2_9RHOO</name>
<dbReference type="Gene3D" id="3.40.250.10">
    <property type="entry name" value="Rhodanese-like domain"/>
    <property type="match status" value="1"/>
</dbReference>